<sequence length="165" mass="19151">MWLWKIMHRCDQQLQPAGDILRPARQGRQGLGRCTGGVLCRAQRFPKVLDLCGQYGDSTAHSAFEIVERPQSTRKNNAIKRSAQGTRCEKDIRQKLHPAPSVQHKFQNQKIAHTIFTQDKLQPPRQLPADQKQPARLFYIRWLQRTEIAVHHIEDPRLQLRHLGL</sequence>
<organism evidence="1 2">
    <name type="scientific">Roseivivax halotolerans</name>
    <dbReference type="NCBI Taxonomy" id="93684"/>
    <lineage>
        <taxon>Bacteria</taxon>
        <taxon>Pseudomonadati</taxon>
        <taxon>Pseudomonadota</taxon>
        <taxon>Alphaproteobacteria</taxon>
        <taxon>Rhodobacterales</taxon>
        <taxon>Roseobacteraceae</taxon>
        <taxon>Roseivivax</taxon>
    </lineage>
</organism>
<keyword evidence="2" id="KW-1185">Reference proteome</keyword>
<accession>A0A1I5VAC9</accession>
<evidence type="ECO:0000313" key="1">
    <source>
        <dbReference type="EMBL" id="SFQ04445.1"/>
    </source>
</evidence>
<dbReference type="Proteomes" id="UP000243106">
    <property type="component" value="Unassembled WGS sequence"/>
</dbReference>
<name>A0A1I5VAC9_9RHOB</name>
<protein>
    <submittedName>
        <fullName evidence="1">Uncharacterized protein</fullName>
    </submittedName>
</protein>
<reference evidence="2" key="1">
    <citation type="submission" date="2016-10" db="EMBL/GenBank/DDBJ databases">
        <authorList>
            <person name="Varghese N."/>
            <person name="Submissions S."/>
        </authorList>
    </citation>
    <scope>NUCLEOTIDE SEQUENCE [LARGE SCALE GENOMIC DNA]</scope>
    <source>
        <strain evidence="2">JCM 10271</strain>
    </source>
</reference>
<gene>
    <name evidence="1" type="ORF">SAMN05421853_101411</name>
</gene>
<dbReference type="EMBL" id="FOXV01000001">
    <property type="protein sequence ID" value="SFQ04445.1"/>
    <property type="molecule type" value="Genomic_DNA"/>
</dbReference>
<evidence type="ECO:0000313" key="2">
    <source>
        <dbReference type="Proteomes" id="UP000243106"/>
    </source>
</evidence>
<dbReference type="AlphaFoldDB" id="A0A1I5VAC9"/>
<proteinExistence type="predicted"/>